<dbReference type="Pfam" id="PF21175">
    <property type="entry name" value="RecR_C"/>
    <property type="match status" value="1"/>
</dbReference>
<dbReference type="GO" id="GO:0003677">
    <property type="term" value="F:DNA binding"/>
    <property type="evidence" value="ECO:0007669"/>
    <property type="project" value="UniProtKB-UniRule"/>
</dbReference>
<evidence type="ECO:0000256" key="6">
    <source>
        <dbReference type="ARBA" id="ARBA00023204"/>
    </source>
</evidence>
<dbReference type="Gene3D" id="6.10.250.240">
    <property type="match status" value="1"/>
</dbReference>
<dbReference type="AlphaFoldDB" id="A0A3B0M1G9"/>
<comment type="function">
    <text evidence="7">May play a role in DNA repair. It seems to be involved in an RecBC-independent recombinational process of DNA repair. It may act with RecF and RecO.</text>
</comment>
<dbReference type="Pfam" id="PF13662">
    <property type="entry name" value="Toprim_4"/>
    <property type="match status" value="1"/>
</dbReference>
<dbReference type="GO" id="GO:0006310">
    <property type="term" value="P:DNA recombination"/>
    <property type="evidence" value="ECO:0007669"/>
    <property type="project" value="UniProtKB-UniRule"/>
</dbReference>
<accession>A0A3B0M1G9</accession>
<dbReference type="Gene3D" id="1.10.8.420">
    <property type="entry name" value="RecR Domain 1"/>
    <property type="match status" value="1"/>
</dbReference>
<dbReference type="PROSITE" id="PS50880">
    <property type="entry name" value="TOPRIM"/>
    <property type="match status" value="1"/>
</dbReference>
<dbReference type="InterPro" id="IPR023627">
    <property type="entry name" value="Rcmb_RecR"/>
</dbReference>
<evidence type="ECO:0000313" key="9">
    <source>
        <dbReference type="EMBL" id="SSW96043.1"/>
    </source>
</evidence>
<dbReference type="InterPro" id="IPR000093">
    <property type="entry name" value="DNA_Rcmb_RecR"/>
</dbReference>
<dbReference type="GO" id="GO:0006281">
    <property type="term" value="P:DNA repair"/>
    <property type="evidence" value="ECO:0007669"/>
    <property type="project" value="UniProtKB-UniRule"/>
</dbReference>
<protein>
    <recommendedName>
        <fullName evidence="7">Recombination protein RecR</fullName>
    </recommendedName>
</protein>
<evidence type="ECO:0000256" key="3">
    <source>
        <dbReference type="ARBA" id="ARBA00022771"/>
    </source>
</evidence>
<evidence type="ECO:0000256" key="5">
    <source>
        <dbReference type="ARBA" id="ARBA00023172"/>
    </source>
</evidence>
<dbReference type="PANTHER" id="PTHR30446:SF0">
    <property type="entry name" value="RECOMBINATION PROTEIN RECR"/>
    <property type="match status" value="1"/>
</dbReference>
<proteinExistence type="inferred from homology"/>
<keyword evidence="2 7" id="KW-0227">DNA damage</keyword>
<dbReference type="SMART" id="SM00493">
    <property type="entry name" value="TOPRIM"/>
    <property type="match status" value="1"/>
</dbReference>
<keyword evidence="5 7" id="KW-0233">DNA recombination</keyword>
<gene>
    <name evidence="7 9" type="primary">recR</name>
    <name evidence="9" type="ORF">ARTV_2262</name>
</gene>
<dbReference type="FunFam" id="3.40.1360.10:FF:000001">
    <property type="entry name" value="Recombination protein RecR"/>
    <property type="match status" value="1"/>
</dbReference>
<feature type="zinc finger region" description="C4-type" evidence="7">
    <location>
        <begin position="58"/>
        <end position="73"/>
    </location>
</feature>
<dbReference type="HAMAP" id="MF_00017">
    <property type="entry name" value="RecR"/>
    <property type="match status" value="1"/>
</dbReference>
<feature type="domain" description="Toprim" evidence="8">
    <location>
        <begin position="82"/>
        <end position="177"/>
    </location>
</feature>
<organism evidence="9">
    <name type="scientific">Arsenophonus endosymbiont of Trialeurodes vaporariorum</name>
    <dbReference type="NCBI Taxonomy" id="235567"/>
    <lineage>
        <taxon>Bacteria</taxon>
        <taxon>Pseudomonadati</taxon>
        <taxon>Pseudomonadota</taxon>
        <taxon>Gammaproteobacteria</taxon>
        <taxon>Enterobacterales</taxon>
        <taxon>Morganellaceae</taxon>
        <taxon>Arsenophonus</taxon>
    </lineage>
</organism>
<evidence type="ECO:0000256" key="2">
    <source>
        <dbReference type="ARBA" id="ARBA00022763"/>
    </source>
</evidence>
<dbReference type="GO" id="GO:0008270">
    <property type="term" value="F:zinc ion binding"/>
    <property type="evidence" value="ECO:0007669"/>
    <property type="project" value="UniProtKB-KW"/>
</dbReference>
<dbReference type="PANTHER" id="PTHR30446">
    <property type="entry name" value="RECOMBINATION PROTEIN RECR"/>
    <property type="match status" value="1"/>
</dbReference>
<dbReference type="Gene3D" id="3.40.1360.10">
    <property type="match status" value="1"/>
</dbReference>
<dbReference type="NCBIfam" id="TIGR00615">
    <property type="entry name" value="recR"/>
    <property type="match status" value="1"/>
</dbReference>
<keyword evidence="1 7" id="KW-0479">Metal-binding</keyword>
<evidence type="ECO:0000256" key="1">
    <source>
        <dbReference type="ARBA" id="ARBA00022723"/>
    </source>
</evidence>
<keyword evidence="3 7" id="KW-0863">Zinc-finger</keyword>
<name>A0A3B0M1G9_9GAMM</name>
<evidence type="ECO:0000256" key="4">
    <source>
        <dbReference type="ARBA" id="ARBA00022833"/>
    </source>
</evidence>
<evidence type="ECO:0000259" key="8">
    <source>
        <dbReference type="PROSITE" id="PS50880"/>
    </source>
</evidence>
<dbReference type="PROSITE" id="PS01300">
    <property type="entry name" value="RECR"/>
    <property type="match status" value="1"/>
</dbReference>
<dbReference type="InterPro" id="IPR034137">
    <property type="entry name" value="TOPRIM_RecR"/>
</dbReference>
<reference evidence="9" key="1">
    <citation type="submission" date="2018-04" db="EMBL/GenBank/DDBJ databases">
        <authorList>
            <person name="Go L.Y."/>
            <person name="Mitchell J.A."/>
        </authorList>
    </citation>
    <scope>NUCLEOTIDE SEQUENCE</scope>
    <source>
        <strain evidence="9">ARTV</strain>
    </source>
</reference>
<evidence type="ECO:0000256" key="7">
    <source>
        <dbReference type="HAMAP-Rule" id="MF_00017"/>
    </source>
</evidence>
<keyword evidence="6 7" id="KW-0234">DNA repair</keyword>
<dbReference type="FunFam" id="1.10.8.420:FF:000001">
    <property type="entry name" value="Recombination protein RecR"/>
    <property type="match status" value="1"/>
</dbReference>
<keyword evidence="4 7" id="KW-0862">Zinc</keyword>
<dbReference type="CDD" id="cd01025">
    <property type="entry name" value="TOPRIM_recR"/>
    <property type="match status" value="1"/>
</dbReference>
<dbReference type="InterPro" id="IPR006171">
    <property type="entry name" value="TOPRIM_dom"/>
</dbReference>
<sequence length="202" mass="21853">MQTSPLLLESLLEALRCLPGVGPKSAQRMAFHLLQRNRSGGMQLAQALTRAMSEIGHCQGCRTFTETDHCSICTNPRRQQTGQICVVESPAEIYAIEQTGQFAGRYFVLMGHLSPLDGVGPKDIGLESLTDKLSTETVSEVILATNPTIEGEATANYVAGICAQYRVMASRIAHGIPVGGEFEMVDGTTLSHSIIGRQKINY</sequence>
<dbReference type="Pfam" id="PF21176">
    <property type="entry name" value="RecR_HhH"/>
    <property type="match status" value="1"/>
</dbReference>
<dbReference type="EMBL" id="UFQR01000009">
    <property type="protein sequence ID" value="SSW96043.1"/>
    <property type="molecule type" value="Genomic_DNA"/>
</dbReference>
<comment type="similarity">
    <text evidence="7">Belongs to the RecR family.</text>
</comment>
<dbReference type="SUPFAM" id="SSF111304">
    <property type="entry name" value="Recombination protein RecR"/>
    <property type="match status" value="1"/>
</dbReference>
<dbReference type="InterPro" id="IPR015967">
    <property type="entry name" value="Rcmb_RecR_Znf"/>
</dbReference>